<name>A0ABU2K877_9ACTN</name>
<accession>A0ABU2K877</accession>
<evidence type="ECO:0000313" key="2">
    <source>
        <dbReference type="Proteomes" id="UP001183222"/>
    </source>
</evidence>
<sequence>MHAASVDPRDTRWEEPSPVYRVYFWDRGSSYEWRLTGATDVHEVLARATGPAGRGRAFELFVETSTGQGPGLIHLAGQDLGDARVG</sequence>
<reference evidence="2" key="1">
    <citation type="submission" date="2023-07" db="EMBL/GenBank/DDBJ databases">
        <title>30 novel species of actinomycetes from the DSMZ collection.</title>
        <authorList>
            <person name="Nouioui I."/>
        </authorList>
    </citation>
    <scope>NUCLEOTIDE SEQUENCE [LARGE SCALE GENOMIC DNA]</scope>
    <source>
        <strain evidence="2">DSM 46792</strain>
    </source>
</reference>
<dbReference type="Proteomes" id="UP001183222">
    <property type="component" value="Unassembled WGS sequence"/>
</dbReference>
<proteinExistence type="predicted"/>
<comment type="caution">
    <text evidence="1">The sequence shown here is derived from an EMBL/GenBank/DDBJ whole genome shotgun (WGS) entry which is preliminary data.</text>
</comment>
<dbReference type="RefSeq" id="WP_311345212.1">
    <property type="nucleotide sequence ID" value="NZ_JAVREI010000006.1"/>
</dbReference>
<evidence type="ECO:0000313" key="1">
    <source>
        <dbReference type="EMBL" id="MDT0276394.1"/>
    </source>
</evidence>
<protein>
    <submittedName>
        <fullName evidence="1">Uncharacterized protein</fullName>
    </submittedName>
</protein>
<keyword evidence="2" id="KW-1185">Reference proteome</keyword>
<organism evidence="1 2">
    <name type="scientific">Blastococcus goldschmidtiae</name>
    <dbReference type="NCBI Taxonomy" id="3075546"/>
    <lineage>
        <taxon>Bacteria</taxon>
        <taxon>Bacillati</taxon>
        <taxon>Actinomycetota</taxon>
        <taxon>Actinomycetes</taxon>
        <taxon>Geodermatophilales</taxon>
        <taxon>Geodermatophilaceae</taxon>
        <taxon>Blastococcus</taxon>
    </lineage>
</organism>
<gene>
    <name evidence="1" type="ORF">RM425_10840</name>
</gene>
<dbReference type="EMBL" id="JAVREI010000006">
    <property type="protein sequence ID" value="MDT0276394.1"/>
    <property type="molecule type" value="Genomic_DNA"/>
</dbReference>